<dbReference type="PANTHER" id="PTHR43461">
    <property type="entry name" value="TRANSMEMBRANE PROTEIN 256"/>
    <property type="match status" value="1"/>
</dbReference>
<keyword evidence="4 6" id="KW-1133">Transmembrane helix</keyword>
<keyword evidence="8" id="KW-1185">Reference proteome</keyword>
<evidence type="ECO:0000313" key="8">
    <source>
        <dbReference type="Proteomes" id="UP001501588"/>
    </source>
</evidence>
<accession>A0ABP3PIJ4</accession>
<evidence type="ECO:0000313" key="7">
    <source>
        <dbReference type="EMBL" id="GAA0568289.1"/>
    </source>
</evidence>
<reference evidence="8" key="1">
    <citation type="journal article" date="2019" name="Int. J. Syst. Evol. Microbiol.">
        <title>The Global Catalogue of Microorganisms (GCM) 10K type strain sequencing project: providing services to taxonomists for standard genome sequencing and annotation.</title>
        <authorList>
            <consortium name="The Broad Institute Genomics Platform"/>
            <consortium name="The Broad Institute Genome Sequencing Center for Infectious Disease"/>
            <person name="Wu L."/>
            <person name="Ma J."/>
        </authorList>
    </citation>
    <scope>NUCLEOTIDE SEQUENCE [LARGE SCALE GENOMIC DNA]</scope>
    <source>
        <strain evidence="8">JCM 9933</strain>
    </source>
</reference>
<evidence type="ECO:0000256" key="1">
    <source>
        <dbReference type="ARBA" id="ARBA00004141"/>
    </source>
</evidence>
<dbReference type="PANTHER" id="PTHR43461:SF1">
    <property type="entry name" value="TRANSMEMBRANE PROTEIN 256"/>
    <property type="match status" value="1"/>
</dbReference>
<keyword evidence="5 6" id="KW-0472">Membrane</keyword>
<dbReference type="RefSeq" id="WP_343893351.1">
    <property type="nucleotide sequence ID" value="NZ_BAAAFZ010000006.1"/>
</dbReference>
<evidence type="ECO:0000256" key="5">
    <source>
        <dbReference type="ARBA" id="ARBA00023136"/>
    </source>
</evidence>
<comment type="subcellular location">
    <subcellularLocation>
        <location evidence="1">Membrane</location>
        <topology evidence="1">Multi-pass membrane protein</topology>
    </subcellularLocation>
</comment>
<evidence type="ECO:0000256" key="6">
    <source>
        <dbReference type="SAM" id="Phobius"/>
    </source>
</evidence>
<proteinExistence type="inferred from homology"/>
<evidence type="ECO:0000256" key="3">
    <source>
        <dbReference type="ARBA" id="ARBA00022692"/>
    </source>
</evidence>
<organism evidence="7 8">
    <name type="scientific">Craurococcus roseus</name>
    <dbReference type="NCBI Taxonomy" id="77585"/>
    <lineage>
        <taxon>Bacteria</taxon>
        <taxon>Pseudomonadati</taxon>
        <taxon>Pseudomonadota</taxon>
        <taxon>Alphaproteobacteria</taxon>
        <taxon>Acetobacterales</taxon>
        <taxon>Acetobacteraceae</taxon>
        <taxon>Craurococcus</taxon>
    </lineage>
</organism>
<feature type="transmembrane region" description="Helical" evidence="6">
    <location>
        <begin position="72"/>
        <end position="93"/>
    </location>
</feature>
<evidence type="ECO:0000256" key="4">
    <source>
        <dbReference type="ARBA" id="ARBA00022989"/>
    </source>
</evidence>
<gene>
    <name evidence="7" type="ORF">GCM10009416_02940</name>
</gene>
<dbReference type="EMBL" id="BAAAFZ010000006">
    <property type="protein sequence ID" value="GAA0568289.1"/>
    <property type="molecule type" value="Genomic_DNA"/>
</dbReference>
<keyword evidence="3 6" id="KW-0812">Transmembrane</keyword>
<comment type="caution">
    <text evidence="7">The sequence shown here is derived from an EMBL/GenBank/DDBJ whole genome shotgun (WGS) entry which is preliminary data.</text>
</comment>
<dbReference type="Proteomes" id="UP001501588">
    <property type="component" value="Unassembled WGS sequence"/>
</dbReference>
<evidence type="ECO:0000256" key="2">
    <source>
        <dbReference type="ARBA" id="ARBA00009694"/>
    </source>
</evidence>
<comment type="similarity">
    <text evidence="2">Belongs to the UPF0382 family.</text>
</comment>
<feature type="transmembrane region" description="Helical" evidence="6">
    <location>
        <begin position="99"/>
        <end position="120"/>
    </location>
</feature>
<name>A0ABP3PIJ4_9PROT</name>
<protein>
    <recommendedName>
        <fullName evidence="9">DUF423 domain-containing protein</fullName>
    </recommendedName>
</protein>
<sequence length="122" mass="12151">MHRIWLGAGALAGAAAVALSAWLAHGAPARLDAARLGMAQNAATMLGWHALALLATGLWAERRPGGRLPHLAGGAFALGLLLFCGGVLGAVAGARLGPVAPAGGTLLIGGWLLLLVAAVLRR</sequence>
<dbReference type="InterPro" id="IPR006696">
    <property type="entry name" value="DUF423"/>
</dbReference>
<dbReference type="Pfam" id="PF04241">
    <property type="entry name" value="DUF423"/>
    <property type="match status" value="1"/>
</dbReference>
<feature type="transmembrane region" description="Helical" evidence="6">
    <location>
        <begin position="42"/>
        <end position="60"/>
    </location>
</feature>
<evidence type="ECO:0008006" key="9">
    <source>
        <dbReference type="Google" id="ProtNLM"/>
    </source>
</evidence>